<evidence type="ECO:0000313" key="1">
    <source>
        <dbReference type="EMBL" id="KKN72674.1"/>
    </source>
</evidence>
<proteinExistence type="predicted"/>
<accession>A0A0F9T0A8</accession>
<protein>
    <submittedName>
        <fullName evidence="1">Uncharacterized protein</fullName>
    </submittedName>
</protein>
<reference evidence="1" key="1">
    <citation type="journal article" date="2015" name="Nature">
        <title>Complex archaea that bridge the gap between prokaryotes and eukaryotes.</title>
        <authorList>
            <person name="Spang A."/>
            <person name="Saw J.H."/>
            <person name="Jorgensen S.L."/>
            <person name="Zaremba-Niedzwiedzka K."/>
            <person name="Martijn J."/>
            <person name="Lind A.E."/>
            <person name="van Eijk R."/>
            <person name="Schleper C."/>
            <person name="Guy L."/>
            <person name="Ettema T.J."/>
        </authorList>
    </citation>
    <scope>NUCLEOTIDE SEQUENCE</scope>
</reference>
<dbReference type="AlphaFoldDB" id="A0A0F9T0A8"/>
<name>A0A0F9T0A8_9ZZZZ</name>
<dbReference type="EMBL" id="LAZR01000357">
    <property type="protein sequence ID" value="KKN72674.1"/>
    <property type="molecule type" value="Genomic_DNA"/>
</dbReference>
<sequence>MTKIYCVNGKPLDIVKREAKALKKERGFKLGEAQAEIAKGYGMQSWQELTEANVEVDDQFVEHFTVVRRKGVDEVRFCAASLAEMLEDGAFDDGAMPDLYFRYELYDNLEPGTVSHNFDIMGHDEATDRGTPAPFARKGQNGAEDFITAIEAAWEGQPGLLIGLLNDEGLFDLSTDVEPMEAEFEALLTLELRKHGYALGDRILFNTMDGPEIDEVTDWTRRIFVHDIGDGLVVISNGAGSIEDLRSVITPKTRLDTLTAEMEDELGSAAYTTQKGEVWIHDRLLGHIPTHDQSPQVSASM</sequence>
<gene>
    <name evidence="1" type="ORF">LCGC14_0408150</name>
</gene>
<comment type="caution">
    <text evidence="1">The sequence shown here is derived from an EMBL/GenBank/DDBJ whole genome shotgun (WGS) entry which is preliminary data.</text>
</comment>
<organism evidence="1">
    <name type="scientific">marine sediment metagenome</name>
    <dbReference type="NCBI Taxonomy" id="412755"/>
    <lineage>
        <taxon>unclassified sequences</taxon>
        <taxon>metagenomes</taxon>
        <taxon>ecological metagenomes</taxon>
    </lineage>
</organism>